<reference evidence="2 3" key="1">
    <citation type="submission" date="2018-06" db="EMBL/GenBank/DDBJ databases">
        <authorList>
            <consortium name="Pathogen Informatics"/>
            <person name="Doyle S."/>
        </authorList>
    </citation>
    <scope>NUCLEOTIDE SEQUENCE [LARGE SCALE GENOMIC DNA]</scope>
    <source>
        <strain evidence="2 3">NCTC10295</strain>
    </source>
</reference>
<dbReference type="InterPro" id="IPR019617">
    <property type="entry name" value="DUF2489"/>
</dbReference>
<feature type="domain" description="DUF2489" evidence="1">
    <location>
        <begin position="12"/>
        <end position="134"/>
    </location>
</feature>
<evidence type="ECO:0000259" key="1">
    <source>
        <dbReference type="Pfam" id="PF10675"/>
    </source>
</evidence>
<organism evidence="2 3">
    <name type="scientific">Bergeriella denitrificans</name>
    <name type="common">Neisseria denitrificans</name>
    <dbReference type="NCBI Taxonomy" id="494"/>
    <lineage>
        <taxon>Bacteria</taxon>
        <taxon>Pseudomonadati</taxon>
        <taxon>Pseudomonadota</taxon>
        <taxon>Betaproteobacteria</taxon>
        <taxon>Neisseriales</taxon>
        <taxon>Neisseriaceae</taxon>
        <taxon>Bergeriella</taxon>
    </lineage>
</organism>
<evidence type="ECO:0000313" key="3">
    <source>
        <dbReference type="Proteomes" id="UP000254651"/>
    </source>
</evidence>
<evidence type="ECO:0000313" key="2">
    <source>
        <dbReference type="EMBL" id="STZ76672.1"/>
    </source>
</evidence>
<accession>A0A378UJL0</accession>
<name>A0A378UJL0_BERDE</name>
<gene>
    <name evidence="2" type="ORF">NCTC10295_01448</name>
</gene>
<protein>
    <submittedName>
        <fullName evidence="2">Protein of uncharacterized function (DUF2489)</fullName>
    </submittedName>
</protein>
<keyword evidence="3" id="KW-1185">Reference proteome</keyword>
<dbReference type="Pfam" id="PF10675">
    <property type="entry name" value="DUF2489"/>
    <property type="match status" value="1"/>
</dbReference>
<proteinExistence type="predicted"/>
<sequence length="148" mass="16574">MNLLMIAALLLIAAMAAYAAWLWAKVYRQRREIQAAQAARRAKIAESVDIIAMAMQQGQCNLSEGVLRIKPLLEVLALDFAAYPAMGELYQVVADMPVLEERKQLKRNERMKLDLIRESSEAKWETQILAEAGQVRAAVKAFLTTQAV</sequence>
<dbReference type="Proteomes" id="UP000254651">
    <property type="component" value="Unassembled WGS sequence"/>
</dbReference>
<dbReference type="AlphaFoldDB" id="A0A378UJL0"/>
<dbReference type="EMBL" id="UGQS01000002">
    <property type="protein sequence ID" value="STZ76672.1"/>
    <property type="molecule type" value="Genomic_DNA"/>
</dbReference>